<dbReference type="Pfam" id="PF06147">
    <property type="entry name" value="DUF968"/>
    <property type="match status" value="1"/>
</dbReference>
<evidence type="ECO:0000313" key="2">
    <source>
        <dbReference type="Proteomes" id="UP000238954"/>
    </source>
</evidence>
<dbReference type="Gene3D" id="3.30.50.20">
    <property type="entry name" value="prophage-derive protein ybcO"/>
    <property type="match status" value="1"/>
</dbReference>
<dbReference type="EMBL" id="PHFW01000001">
    <property type="protein sequence ID" value="PQM29437.1"/>
    <property type="molecule type" value="Genomic_DNA"/>
</dbReference>
<dbReference type="InterPro" id="IPR010373">
    <property type="entry name" value="DUF968"/>
</dbReference>
<accession>A0A2S8BAQ1</accession>
<name>A0A2S8BAQ1_9SPHN</name>
<sequence length="115" mass="13316">MRVDTRPRIRNAGRPAEKSAPAFLQWVRSRRCILEKTGACSGKVRACHVDYAGDKGMGTKVSDRHSFPACDGHHDEQHRIGWRTFEAKYRIICLDLAAQFWRAWPGRLAWERKHD</sequence>
<gene>
    <name evidence="1" type="ORF">CVO77_00420</name>
</gene>
<organism evidence="1 2">
    <name type="scientific">Sphingopyxis lindanitolerans</name>
    <dbReference type="NCBI Taxonomy" id="2054227"/>
    <lineage>
        <taxon>Bacteria</taxon>
        <taxon>Pseudomonadati</taxon>
        <taxon>Pseudomonadota</taxon>
        <taxon>Alphaproteobacteria</taxon>
        <taxon>Sphingomonadales</taxon>
        <taxon>Sphingomonadaceae</taxon>
        <taxon>Sphingopyxis</taxon>
    </lineage>
</organism>
<evidence type="ECO:0000313" key="1">
    <source>
        <dbReference type="EMBL" id="PQM29437.1"/>
    </source>
</evidence>
<proteinExistence type="predicted"/>
<dbReference type="OrthoDB" id="149299at2"/>
<dbReference type="Proteomes" id="UP000238954">
    <property type="component" value="Chromosome"/>
</dbReference>
<dbReference type="RefSeq" id="WP_105997395.1">
    <property type="nucleotide sequence ID" value="NZ_CM009578.1"/>
</dbReference>
<reference evidence="2" key="1">
    <citation type="submission" date="2017-11" db="EMBL/GenBank/DDBJ databases">
        <title>The complete genome sequence of Sphingopyxis pomeranensis sp. nov. strain WS5A3p.</title>
        <authorList>
            <person name="Kaminski M.A."/>
        </authorList>
    </citation>
    <scope>NUCLEOTIDE SEQUENCE [LARGE SCALE GENOMIC DNA]</scope>
    <source>
        <strain evidence="2">WS5A3p</strain>
    </source>
</reference>
<evidence type="ECO:0008006" key="3">
    <source>
        <dbReference type="Google" id="ProtNLM"/>
    </source>
</evidence>
<dbReference type="AlphaFoldDB" id="A0A2S8BAQ1"/>
<protein>
    <recommendedName>
        <fullName evidence="3">DUF968 domain-containing protein</fullName>
    </recommendedName>
</protein>
<comment type="caution">
    <text evidence="1">The sequence shown here is derived from an EMBL/GenBank/DDBJ whole genome shotgun (WGS) entry which is preliminary data.</text>
</comment>
<keyword evidence="2" id="KW-1185">Reference proteome</keyword>